<dbReference type="RefSeq" id="WP_140923684.1">
    <property type="nucleotide sequence ID" value="NZ_VHIZ01000037.1"/>
</dbReference>
<accession>A0ABY2Z934</accession>
<protein>
    <submittedName>
        <fullName evidence="2">Toll/interleukin-1 receptor domain-containing protein</fullName>
    </submittedName>
</protein>
<dbReference type="PROSITE" id="PS50104">
    <property type="entry name" value="TIR"/>
    <property type="match status" value="1"/>
</dbReference>
<gene>
    <name evidence="2" type="ORF">FJW00_09035</name>
</gene>
<feature type="non-terminal residue" evidence="2">
    <location>
        <position position="124"/>
    </location>
</feature>
<feature type="domain" description="TIR" evidence="1">
    <location>
        <begin position="2"/>
        <end position="124"/>
    </location>
</feature>
<sequence length="124" mass="13618">MAEKMIFLSHIHEEKELAILLQETIENEFSGFVTVFVSSDGSSIPIGSNFLNAIRKGLTKSIAAIYLISPKSVKRPWINFELGAVWSRSAISEDSGNEEIPAMPFCHSGIHPSALPQPMCNLNS</sequence>
<evidence type="ECO:0000259" key="1">
    <source>
        <dbReference type="PROSITE" id="PS50104"/>
    </source>
</evidence>
<name>A0ABY2Z934_9GAMM</name>
<dbReference type="EMBL" id="VHIZ01000037">
    <property type="protein sequence ID" value="TPV29074.1"/>
    <property type="molecule type" value="Genomic_DNA"/>
</dbReference>
<dbReference type="Gene3D" id="3.40.50.10140">
    <property type="entry name" value="Toll/interleukin-1 receptor homology (TIR) domain"/>
    <property type="match status" value="1"/>
</dbReference>
<reference evidence="2 3" key="1">
    <citation type="submission" date="2019-06" db="EMBL/GenBank/DDBJ databases">
        <title>Taxogenomics and systematics of the genus Pantoea.</title>
        <authorList>
            <person name="Tambong J.T."/>
        </authorList>
    </citation>
    <scope>NUCLEOTIDE SEQUENCE [LARGE SCALE GENOMIC DNA]</scope>
    <source>
        <strain evidence="2 3">LMG 2558</strain>
    </source>
</reference>
<dbReference type="InterPro" id="IPR000157">
    <property type="entry name" value="TIR_dom"/>
</dbReference>
<dbReference type="SUPFAM" id="SSF52200">
    <property type="entry name" value="Toll/Interleukin receptor TIR domain"/>
    <property type="match status" value="1"/>
</dbReference>
<dbReference type="InterPro" id="IPR035897">
    <property type="entry name" value="Toll_tir_struct_dom_sf"/>
</dbReference>
<dbReference type="Pfam" id="PF13676">
    <property type="entry name" value="TIR_2"/>
    <property type="match status" value="1"/>
</dbReference>
<comment type="caution">
    <text evidence="2">The sequence shown here is derived from an EMBL/GenBank/DDBJ whole genome shotgun (WGS) entry which is preliminary data.</text>
</comment>
<keyword evidence="3" id="KW-1185">Reference proteome</keyword>
<dbReference type="Proteomes" id="UP000316142">
    <property type="component" value="Unassembled WGS sequence"/>
</dbReference>
<organism evidence="2 3">
    <name type="scientific">Pantoea anthophila</name>
    <dbReference type="NCBI Taxonomy" id="470931"/>
    <lineage>
        <taxon>Bacteria</taxon>
        <taxon>Pseudomonadati</taxon>
        <taxon>Pseudomonadota</taxon>
        <taxon>Gammaproteobacteria</taxon>
        <taxon>Enterobacterales</taxon>
        <taxon>Erwiniaceae</taxon>
        <taxon>Pantoea</taxon>
    </lineage>
</organism>
<evidence type="ECO:0000313" key="2">
    <source>
        <dbReference type="EMBL" id="TPV29074.1"/>
    </source>
</evidence>
<keyword evidence="2" id="KW-0675">Receptor</keyword>
<evidence type="ECO:0000313" key="3">
    <source>
        <dbReference type="Proteomes" id="UP000316142"/>
    </source>
</evidence>
<proteinExistence type="predicted"/>